<sequence length="288" mass="32802">MAYVNYVTKNIAIKIVYYGPGLSGKTTNLRYIYFKLEPAYRGELVCLETETERTFFFDLLPIRAGLIRDFKVHFQLLTVPGQVFYEASRKSVLKGADGIVFVADSQMPLLDANQESFDGLRRNCLEHNIDLNRIPLVFQYNKRDLPNLIPVETLNRLLNHRNAPYIEAEAINGRGVLETLKEIARLTVPVVRERVLGEKRPKEAEIEEAESRDFAPAEIVTSPAQVETAAPALARKRVGRKQPEVRIDFVRPGDETPFPTTKIKVQSIEDIEQEIERLSKEFGLTAKK</sequence>
<reference evidence="2 3" key="1">
    <citation type="submission" date="2018-08" db="EMBL/GenBank/DDBJ databases">
        <title>Genome analysis of the thermophilic bacterium of the candidate phylum Aminicenantes from deep subsurface aquifer revealed its physiology and ecological role.</title>
        <authorList>
            <person name="Kadnikov V.V."/>
            <person name="Mardanov A.V."/>
            <person name="Beletsky A.V."/>
            <person name="Karnachuk O.V."/>
            <person name="Ravin N.V."/>
        </authorList>
    </citation>
    <scope>NUCLEOTIDE SEQUENCE [LARGE SCALE GENOMIC DNA]</scope>
    <source>
        <strain evidence="2">BY38</strain>
    </source>
</reference>
<dbReference type="PANTHER" id="PTHR42708">
    <property type="entry name" value="ATP/GTP-BINDING PROTEIN-RELATED"/>
    <property type="match status" value="1"/>
</dbReference>
<comment type="caution">
    <text evidence="2">The sequence shown here is derived from an EMBL/GenBank/DDBJ whole genome shotgun (WGS) entry which is preliminary data.</text>
</comment>
<protein>
    <submittedName>
        <fullName evidence="2">Gliding motility protein MglA</fullName>
    </submittedName>
</protein>
<dbReference type="Gene3D" id="3.40.50.300">
    <property type="entry name" value="P-loop containing nucleotide triphosphate hydrolases"/>
    <property type="match status" value="1"/>
</dbReference>
<dbReference type="AlphaFoldDB" id="A0A3E2BL34"/>
<dbReference type="InterPro" id="IPR052705">
    <property type="entry name" value="Gliding_Motility_GTPase"/>
</dbReference>
<keyword evidence="1" id="KW-0175">Coiled coil</keyword>
<evidence type="ECO:0000313" key="2">
    <source>
        <dbReference type="EMBL" id="RFT15421.1"/>
    </source>
</evidence>
<proteinExistence type="predicted"/>
<dbReference type="SUPFAM" id="SSF52540">
    <property type="entry name" value="P-loop containing nucleoside triphosphate hydrolases"/>
    <property type="match status" value="1"/>
</dbReference>
<dbReference type="InterPro" id="IPR027417">
    <property type="entry name" value="P-loop_NTPase"/>
</dbReference>
<dbReference type="CDD" id="cd00882">
    <property type="entry name" value="Ras_like_GTPase"/>
    <property type="match status" value="1"/>
</dbReference>
<gene>
    <name evidence="2" type="ORF">OP8BY_0311</name>
</gene>
<organism evidence="2 3">
    <name type="scientific">Candidatus Saccharicenans subterraneus</name>
    <dbReference type="NCBI Taxonomy" id="2508984"/>
    <lineage>
        <taxon>Bacteria</taxon>
        <taxon>Candidatus Aminicenantota</taxon>
        <taxon>Candidatus Aminicenantia</taxon>
        <taxon>Candidatus Aminicenantales</taxon>
        <taxon>Candidatus Saccharicenantaceae</taxon>
        <taxon>Candidatus Saccharicenans</taxon>
    </lineage>
</organism>
<dbReference type="EMBL" id="QUAH01000009">
    <property type="protein sequence ID" value="RFT15421.1"/>
    <property type="molecule type" value="Genomic_DNA"/>
</dbReference>
<accession>A0A3E2BL34</accession>
<feature type="coiled-coil region" evidence="1">
    <location>
        <begin position="261"/>
        <end position="288"/>
    </location>
</feature>
<dbReference type="Proteomes" id="UP000257323">
    <property type="component" value="Unassembled WGS sequence"/>
</dbReference>
<name>A0A3E2BL34_9BACT</name>
<evidence type="ECO:0000256" key="1">
    <source>
        <dbReference type="SAM" id="Coils"/>
    </source>
</evidence>
<dbReference type="PANTHER" id="PTHR42708:SF1">
    <property type="entry name" value="GLIDING MOTILITY PROTEIN MGLA"/>
    <property type="match status" value="1"/>
</dbReference>
<evidence type="ECO:0000313" key="3">
    <source>
        <dbReference type="Proteomes" id="UP000257323"/>
    </source>
</evidence>